<evidence type="ECO:0000256" key="9">
    <source>
        <dbReference type="PROSITE-ProRule" id="PRU00175"/>
    </source>
</evidence>
<evidence type="ECO:0000256" key="8">
    <source>
        <dbReference type="ARBA" id="ARBA00022833"/>
    </source>
</evidence>
<evidence type="ECO:0000256" key="4">
    <source>
        <dbReference type="ARBA" id="ARBA00022679"/>
    </source>
</evidence>
<name>A0A1D1Y0S3_9ARAE</name>
<evidence type="ECO:0000313" key="13">
    <source>
        <dbReference type="EMBL" id="JAT48221.1"/>
    </source>
</evidence>
<keyword evidence="11" id="KW-0732">Signal</keyword>
<keyword evidence="10" id="KW-0472">Membrane</keyword>
<dbReference type="SMART" id="SM00184">
    <property type="entry name" value="RING"/>
    <property type="match status" value="1"/>
</dbReference>
<dbReference type="PANTHER" id="PTHR46913:SF21">
    <property type="entry name" value="RING-TYPE E3 UBIQUITIN TRANSFERASE"/>
    <property type="match status" value="1"/>
</dbReference>
<dbReference type="CDD" id="cd16461">
    <property type="entry name" value="RING-H2_EL5-like"/>
    <property type="match status" value="1"/>
</dbReference>
<evidence type="ECO:0000256" key="5">
    <source>
        <dbReference type="ARBA" id="ARBA00022723"/>
    </source>
</evidence>
<dbReference type="SUPFAM" id="SSF57850">
    <property type="entry name" value="RING/U-box"/>
    <property type="match status" value="1"/>
</dbReference>
<dbReference type="GO" id="GO:0016567">
    <property type="term" value="P:protein ubiquitination"/>
    <property type="evidence" value="ECO:0007669"/>
    <property type="project" value="UniProtKB-UniPathway"/>
</dbReference>
<evidence type="ECO:0000259" key="12">
    <source>
        <dbReference type="PROSITE" id="PS50089"/>
    </source>
</evidence>
<reference evidence="13" key="1">
    <citation type="submission" date="2015-07" db="EMBL/GenBank/DDBJ databases">
        <title>Transcriptome Assembly of Anthurium amnicola.</title>
        <authorList>
            <person name="Suzuki J."/>
        </authorList>
    </citation>
    <scope>NUCLEOTIDE SEQUENCE</scope>
</reference>
<sequence length="430" mass="47681">AFFCFFLSFLLLLFWLLGSMAAPAAPPEYEFVRGPSQPSRSWLLPARNRADVISPPLIAMVAVVGTAFLVVFYVRLLSRHLRRCRRRWRQWRRRRRLALSTTDLESNGGGGAGVGFDYYSSGASSNYFLSPYGLDDSAIKTLPLSLYSAKAAKHLFYRECAVCLVEFEENDSLRTLPLCAHAFHVECIDVWLRSHANCPLCRAAVFRQDSSPFLPMRAARIRPSFDDIILDPPLPPPPPLLPPEPDCSISEIVPEADTAAASPGLPRDDDQNGGARDFLLKRSYSFGFERNLAAERMVLDASTASPWRYRHRGFWSKRWPSPFGGGGGSSSSRAARVFSFRSSYRGGPATTAPVGKSPFFRRRSFFPLSESSLRLGVAGPSSRRTRSLTSPIAVFSRPCYAAAGSASSRLRCGDPEALLSPERLNPSNRR</sequence>
<keyword evidence="5" id="KW-0479">Metal-binding</keyword>
<comment type="catalytic activity">
    <reaction evidence="1">
        <text>S-ubiquitinyl-[E2 ubiquitin-conjugating enzyme]-L-cysteine + [acceptor protein]-L-lysine = [E2 ubiquitin-conjugating enzyme]-L-cysteine + N(6)-ubiquitinyl-[acceptor protein]-L-lysine.</text>
        <dbReference type="EC" id="2.3.2.27"/>
    </reaction>
</comment>
<dbReference type="GO" id="GO:0008270">
    <property type="term" value="F:zinc ion binding"/>
    <property type="evidence" value="ECO:0007669"/>
    <property type="project" value="UniProtKB-KW"/>
</dbReference>
<evidence type="ECO:0000256" key="6">
    <source>
        <dbReference type="ARBA" id="ARBA00022771"/>
    </source>
</evidence>
<proteinExistence type="predicted"/>
<organism evidence="13">
    <name type="scientific">Anthurium amnicola</name>
    <dbReference type="NCBI Taxonomy" id="1678845"/>
    <lineage>
        <taxon>Eukaryota</taxon>
        <taxon>Viridiplantae</taxon>
        <taxon>Streptophyta</taxon>
        <taxon>Embryophyta</taxon>
        <taxon>Tracheophyta</taxon>
        <taxon>Spermatophyta</taxon>
        <taxon>Magnoliopsida</taxon>
        <taxon>Liliopsida</taxon>
        <taxon>Araceae</taxon>
        <taxon>Pothoideae</taxon>
        <taxon>Potheae</taxon>
        <taxon>Anthurium</taxon>
    </lineage>
</organism>
<dbReference type="InterPro" id="IPR044600">
    <property type="entry name" value="ATL1/ATL16-like"/>
</dbReference>
<dbReference type="AlphaFoldDB" id="A0A1D1Y0S3"/>
<evidence type="ECO:0000256" key="10">
    <source>
        <dbReference type="SAM" id="Phobius"/>
    </source>
</evidence>
<dbReference type="GO" id="GO:0061630">
    <property type="term" value="F:ubiquitin protein ligase activity"/>
    <property type="evidence" value="ECO:0007669"/>
    <property type="project" value="UniProtKB-EC"/>
</dbReference>
<evidence type="ECO:0000256" key="3">
    <source>
        <dbReference type="ARBA" id="ARBA00012483"/>
    </source>
</evidence>
<dbReference type="PROSITE" id="PS50089">
    <property type="entry name" value="ZF_RING_2"/>
    <property type="match status" value="1"/>
</dbReference>
<evidence type="ECO:0000256" key="1">
    <source>
        <dbReference type="ARBA" id="ARBA00000900"/>
    </source>
</evidence>
<dbReference type="FunFam" id="3.30.40.10:FF:000591">
    <property type="entry name" value="RING-H2 finger protein ATL65"/>
    <property type="match status" value="1"/>
</dbReference>
<dbReference type="EMBL" id="GDJX01019715">
    <property type="protein sequence ID" value="JAT48221.1"/>
    <property type="molecule type" value="Transcribed_RNA"/>
</dbReference>
<keyword evidence="10" id="KW-0812">Transmembrane</keyword>
<feature type="chain" id="PRO_5008899857" description="RING-type E3 ubiquitin transferase" evidence="11">
    <location>
        <begin position="22"/>
        <end position="430"/>
    </location>
</feature>
<accession>A0A1D1Y0S3</accession>
<evidence type="ECO:0000256" key="2">
    <source>
        <dbReference type="ARBA" id="ARBA00004906"/>
    </source>
</evidence>
<comment type="pathway">
    <text evidence="2">Protein modification; protein ubiquitination.</text>
</comment>
<dbReference type="PANTHER" id="PTHR46913">
    <property type="entry name" value="RING-H2 FINGER PROTEIN ATL16"/>
    <property type="match status" value="1"/>
</dbReference>
<feature type="domain" description="RING-type" evidence="12">
    <location>
        <begin position="160"/>
        <end position="202"/>
    </location>
</feature>
<dbReference type="Gene3D" id="3.30.40.10">
    <property type="entry name" value="Zinc/RING finger domain, C3HC4 (zinc finger)"/>
    <property type="match status" value="1"/>
</dbReference>
<keyword evidence="6 9" id="KW-0863">Zinc-finger</keyword>
<feature type="transmembrane region" description="Helical" evidence="10">
    <location>
        <begin position="57"/>
        <end position="77"/>
    </location>
</feature>
<dbReference type="InterPro" id="IPR001841">
    <property type="entry name" value="Znf_RING"/>
</dbReference>
<keyword evidence="4" id="KW-0808">Transferase</keyword>
<dbReference type="EC" id="2.3.2.27" evidence="3"/>
<protein>
    <recommendedName>
        <fullName evidence="3">RING-type E3 ubiquitin transferase</fullName>
        <ecNumber evidence="3">2.3.2.27</ecNumber>
    </recommendedName>
</protein>
<gene>
    <name evidence="13" type="primary">ATL65_0</name>
    <name evidence="13" type="ORF">g.66197</name>
</gene>
<dbReference type="Pfam" id="PF13639">
    <property type="entry name" value="zf-RING_2"/>
    <property type="match status" value="1"/>
</dbReference>
<feature type="non-terminal residue" evidence="13">
    <location>
        <position position="1"/>
    </location>
</feature>
<feature type="signal peptide" evidence="11">
    <location>
        <begin position="1"/>
        <end position="21"/>
    </location>
</feature>
<keyword evidence="7" id="KW-0833">Ubl conjugation pathway</keyword>
<keyword evidence="10" id="KW-1133">Transmembrane helix</keyword>
<evidence type="ECO:0000256" key="7">
    <source>
        <dbReference type="ARBA" id="ARBA00022786"/>
    </source>
</evidence>
<evidence type="ECO:0000256" key="11">
    <source>
        <dbReference type="SAM" id="SignalP"/>
    </source>
</evidence>
<dbReference type="UniPathway" id="UPA00143"/>
<keyword evidence="8" id="KW-0862">Zinc</keyword>
<dbReference type="InterPro" id="IPR013083">
    <property type="entry name" value="Znf_RING/FYVE/PHD"/>
</dbReference>